<proteinExistence type="predicted"/>
<dbReference type="EMBL" id="CP048209">
    <property type="protein sequence ID" value="QHT61716.1"/>
    <property type="molecule type" value="Genomic_DNA"/>
</dbReference>
<dbReference type="KEGG" id="plyc:GXP70_18205"/>
<evidence type="ECO:0000313" key="2">
    <source>
        <dbReference type="Proteomes" id="UP000476064"/>
    </source>
</evidence>
<gene>
    <name evidence="1" type="ORF">GXP70_18205</name>
</gene>
<keyword evidence="2" id="KW-1185">Reference proteome</keyword>
<dbReference type="AlphaFoldDB" id="A0A6C0FX65"/>
<sequence>MPSWESLIKKRIRELEETLDSPVCRSEKDRSGVQQQLFCIYGLAIDKGDKVIKQRAGEVLRRKFVTK</sequence>
<organism evidence="1 2">
    <name type="scientific">Paenibacillus lycopersici</name>
    <dbReference type="NCBI Taxonomy" id="2704462"/>
    <lineage>
        <taxon>Bacteria</taxon>
        <taxon>Bacillati</taxon>
        <taxon>Bacillota</taxon>
        <taxon>Bacilli</taxon>
        <taxon>Bacillales</taxon>
        <taxon>Paenibacillaceae</taxon>
        <taxon>Paenibacillus</taxon>
    </lineage>
</organism>
<name>A0A6C0FX65_9BACL</name>
<dbReference type="RefSeq" id="WP_162358155.1">
    <property type="nucleotide sequence ID" value="NZ_CP048209.1"/>
</dbReference>
<reference evidence="1 2" key="1">
    <citation type="submission" date="2020-01" db="EMBL/GenBank/DDBJ databases">
        <title>Paenibacillus sp. nov., isolated from tomato rhizosphere.</title>
        <authorList>
            <person name="Weon H.-Y."/>
            <person name="Lee S.A."/>
        </authorList>
    </citation>
    <scope>NUCLEOTIDE SEQUENCE [LARGE SCALE GENOMIC DNA]</scope>
    <source>
        <strain evidence="1 2">12200R-189</strain>
    </source>
</reference>
<dbReference type="Proteomes" id="UP000476064">
    <property type="component" value="Chromosome"/>
</dbReference>
<accession>A0A6C0FX65</accession>
<evidence type="ECO:0000313" key="1">
    <source>
        <dbReference type="EMBL" id="QHT61716.1"/>
    </source>
</evidence>
<protein>
    <submittedName>
        <fullName evidence="1">Uncharacterized protein</fullName>
    </submittedName>
</protein>